<dbReference type="Gene3D" id="3.60.10.10">
    <property type="entry name" value="Endonuclease/exonuclease/phosphatase"/>
    <property type="match status" value="1"/>
</dbReference>
<dbReference type="PANTHER" id="PTHR33710">
    <property type="entry name" value="BNAC02G09200D PROTEIN"/>
    <property type="match status" value="1"/>
</dbReference>
<feature type="region of interest" description="Disordered" evidence="1">
    <location>
        <begin position="1"/>
        <end position="39"/>
    </location>
</feature>
<proteinExistence type="predicted"/>
<dbReference type="SUPFAM" id="SSF56219">
    <property type="entry name" value="DNase I-like"/>
    <property type="match status" value="1"/>
</dbReference>
<accession>A0A2N9EZL9</accession>
<reference evidence="2" key="1">
    <citation type="submission" date="2018-02" db="EMBL/GenBank/DDBJ databases">
        <authorList>
            <person name="Cohen D.B."/>
            <person name="Kent A.D."/>
        </authorList>
    </citation>
    <scope>NUCLEOTIDE SEQUENCE</scope>
</reference>
<feature type="compositionally biased region" description="Basic and acidic residues" evidence="1">
    <location>
        <begin position="22"/>
        <end position="39"/>
    </location>
</feature>
<dbReference type="AlphaFoldDB" id="A0A2N9EZL9"/>
<evidence type="ECO:0000256" key="1">
    <source>
        <dbReference type="SAM" id="MobiDB-lite"/>
    </source>
</evidence>
<organism evidence="2">
    <name type="scientific">Fagus sylvatica</name>
    <name type="common">Beechnut</name>
    <dbReference type="NCBI Taxonomy" id="28930"/>
    <lineage>
        <taxon>Eukaryota</taxon>
        <taxon>Viridiplantae</taxon>
        <taxon>Streptophyta</taxon>
        <taxon>Embryophyta</taxon>
        <taxon>Tracheophyta</taxon>
        <taxon>Spermatophyta</taxon>
        <taxon>Magnoliopsida</taxon>
        <taxon>eudicotyledons</taxon>
        <taxon>Gunneridae</taxon>
        <taxon>Pentapetalae</taxon>
        <taxon>rosids</taxon>
        <taxon>fabids</taxon>
        <taxon>Fagales</taxon>
        <taxon>Fagaceae</taxon>
        <taxon>Fagus</taxon>
    </lineage>
</organism>
<gene>
    <name evidence="2" type="ORF">FSB_LOCUS8167</name>
</gene>
<evidence type="ECO:0000313" key="2">
    <source>
        <dbReference type="EMBL" id="SPC80285.1"/>
    </source>
</evidence>
<feature type="region of interest" description="Disordered" evidence="1">
    <location>
        <begin position="155"/>
        <end position="179"/>
    </location>
</feature>
<dbReference type="PANTHER" id="PTHR33710:SF79">
    <property type="entry name" value="OS06G0205337 PROTEIN"/>
    <property type="match status" value="1"/>
</dbReference>
<sequence length="664" mass="74127">MPVWGGSHRWQREVVDSDDDREGGHSHGGHDTHDDHPLHRGSEEFVARNEDVAVVESISMARTLEPLRGTSAVNEVVDMDSNLASNIMTDPLVEELDKHAEHVTLPSELHGHSDVEGDTDVVLIVGDNTILLSQARDVSDKGKAKVVVGSSTKAKWKKRARASPHPQPRLPTNCNPGTKEKPLQDGALPVTMRALSLNCCGLGNQATVNELHNLMGMRGCFGVDRRRYGGGLALLWCFTGFYGHPKTALRYLSWALLLSFHALSDKPWMVLGDFNEILALKEKQGCEDKSFHQMARFRDVLANCSLMDFGFLGPEFTWSNRREDDDLVRVQLDRGGRRRVDCSDLITSGFGKRDARKLSVKPVVVLKLALLCSAWVNELSNAEFIYLNGANQCSALLLELLRARKFSYRCLKSNNLKIIILRSICESKDVLRVGMRWLVGMGDKIKIWKEPWLMGSSSARVLSPIYLLDENISASDHVLWHCEFAQRVWATCLVILPVRVEIQMSVVDFMSCCLRDLDSIDIAILFYTAWTLWLARNELKWEGKVNTVADICNQAAGLAIAFLEAGGVEDVPNQPVSGGVVLDWSPPPLGCYKVSIACHFRSVDNHTGVGILIRDHVGLVVATFGFVLPKFNDHLLTHSYVVFYALQLDFETSFHRDVEFEVPS</sequence>
<dbReference type="EMBL" id="OIVN01000442">
    <property type="protein sequence ID" value="SPC80285.1"/>
    <property type="molecule type" value="Genomic_DNA"/>
</dbReference>
<name>A0A2N9EZL9_FAGSY</name>
<protein>
    <recommendedName>
        <fullName evidence="3">RNase H type-1 domain-containing protein</fullName>
    </recommendedName>
</protein>
<dbReference type="InterPro" id="IPR036691">
    <property type="entry name" value="Endo/exonu/phosph_ase_sf"/>
</dbReference>
<evidence type="ECO:0008006" key="3">
    <source>
        <dbReference type="Google" id="ProtNLM"/>
    </source>
</evidence>